<proteinExistence type="predicted"/>
<dbReference type="SMART" id="SM00342">
    <property type="entry name" value="HTH_ARAC"/>
    <property type="match status" value="1"/>
</dbReference>
<dbReference type="GO" id="GO:0003700">
    <property type="term" value="F:DNA-binding transcription factor activity"/>
    <property type="evidence" value="ECO:0007669"/>
    <property type="project" value="InterPro"/>
</dbReference>
<dbReference type="OrthoDB" id="9783876at2"/>
<evidence type="ECO:0000256" key="1">
    <source>
        <dbReference type="ARBA" id="ARBA00023015"/>
    </source>
</evidence>
<dbReference type="Pfam" id="PF12852">
    <property type="entry name" value="Cupin_6"/>
    <property type="match status" value="1"/>
</dbReference>
<dbReference type="InterPro" id="IPR011051">
    <property type="entry name" value="RmlC_Cupin_sf"/>
</dbReference>
<dbReference type="SUPFAM" id="SSF51182">
    <property type="entry name" value="RmlC-like cupins"/>
    <property type="match status" value="1"/>
</dbReference>
<dbReference type="PRINTS" id="PR00032">
    <property type="entry name" value="HTHARAC"/>
</dbReference>
<dbReference type="PROSITE" id="PS01124">
    <property type="entry name" value="HTH_ARAC_FAMILY_2"/>
    <property type="match status" value="1"/>
</dbReference>
<dbReference type="InterPro" id="IPR018060">
    <property type="entry name" value="HTH_AraC"/>
</dbReference>
<dbReference type="Proteomes" id="UP000295719">
    <property type="component" value="Unassembled WGS sequence"/>
</dbReference>
<comment type="caution">
    <text evidence="5">The sequence shown here is derived from an EMBL/GenBank/DDBJ whole genome shotgun (WGS) entry which is preliminary data.</text>
</comment>
<dbReference type="PANTHER" id="PTHR46796:SF7">
    <property type="entry name" value="ARAC FAMILY TRANSCRIPTIONAL REGULATOR"/>
    <property type="match status" value="1"/>
</dbReference>
<dbReference type="RefSeq" id="WP_131866339.1">
    <property type="nucleotide sequence ID" value="NZ_SMCR01000008.1"/>
</dbReference>
<dbReference type="SUPFAM" id="SSF46689">
    <property type="entry name" value="Homeodomain-like"/>
    <property type="match status" value="2"/>
</dbReference>
<protein>
    <submittedName>
        <fullName evidence="5">AraC-like DNA-binding protein</fullName>
    </submittedName>
</protein>
<keyword evidence="1" id="KW-0805">Transcription regulation</keyword>
<dbReference type="PANTHER" id="PTHR46796">
    <property type="entry name" value="HTH-TYPE TRANSCRIPTIONAL ACTIVATOR RHAS-RELATED"/>
    <property type="match status" value="1"/>
</dbReference>
<evidence type="ECO:0000256" key="2">
    <source>
        <dbReference type="ARBA" id="ARBA00023125"/>
    </source>
</evidence>
<dbReference type="PROSITE" id="PS00041">
    <property type="entry name" value="HTH_ARAC_FAMILY_1"/>
    <property type="match status" value="1"/>
</dbReference>
<sequence>MDPLSDLLSLLRPRATISSGFIAGGDWSVDFAHQHGQIKCYCILAGVCWMAVDGVKQPIRLQQGDAFVLPRGRPFRLASDLSLPAVNASTLFPAAGPGGTVVLGTGKTFSLAGARFAVNNNQAELLLGLLPPVVHLSGQTEQAALQWAVERMRQELRQAMPGTHALVQDLAHMMLVQALRSHLANASTLETGWLAALADKRLRCALQMMHAEPARRWTIQGLGLEAGMSRTLFATRFRAVMGETPMQYLTRWRMLLACDRLEHSAEPITQLALSLGYESISAFSTAFKRVLGHSPLQYKMAITRPQGADTNVNRTAHGEVKRELFAFPADADGYSPESA</sequence>
<dbReference type="GO" id="GO:0043565">
    <property type="term" value="F:sequence-specific DNA binding"/>
    <property type="evidence" value="ECO:0007669"/>
    <property type="project" value="InterPro"/>
</dbReference>
<keyword evidence="6" id="KW-1185">Reference proteome</keyword>
<dbReference type="InterPro" id="IPR018062">
    <property type="entry name" value="HTH_AraC-typ_CS"/>
</dbReference>
<accession>A0A4R3YLZ4</accession>
<dbReference type="EMBL" id="SMCR01000008">
    <property type="protein sequence ID" value="TCV93627.1"/>
    <property type="molecule type" value="Genomic_DNA"/>
</dbReference>
<gene>
    <name evidence="5" type="ORF">EDC52_1089</name>
</gene>
<dbReference type="AlphaFoldDB" id="A0A4R3YLZ4"/>
<reference evidence="5 6" key="1">
    <citation type="submission" date="2019-03" db="EMBL/GenBank/DDBJ databases">
        <title>Genomic Encyclopedia of Type Strains, Phase IV (KMG-IV): sequencing the most valuable type-strain genomes for metagenomic binning, comparative biology and taxonomic classification.</title>
        <authorList>
            <person name="Goeker M."/>
        </authorList>
    </citation>
    <scope>NUCLEOTIDE SEQUENCE [LARGE SCALE GENOMIC DNA]</scope>
    <source>
        <strain evidence="5 6">DSM 19580</strain>
    </source>
</reference>
<dbReference type="InterPro" id="IPR050204">
    <property type="entry name" value="AraC_XylS_family_regulators"/>
</dbReference>
<evidence type="ECO:0000313" key="5">
    <source>
        <dbReference type="EMBL" id="TCV93627.1"/>
    </source>
</evidence>
<feature type="domain" description="HTH araC/xylS-type" evidence="4">
    <location>
        <begin position="203"/>
        <end position="301"/>
    </location>
</feature>
<dbReference type="Gene3D" id="1.10.10.60">
    <property type="entry name" value="Homeodomain-like"/>
    <property type="match status" value="2"/>
</dbReference>
<evidence type="ECO:0000256" key="3">
    <source>
        <dbReference type="ARBA" id="ARBA00023163"/>
    </source>
</evidence>
<keyword evidence="2 5" id="KW-0238">DNA-binding</keyword>
<organism evidence="5 6">
    <name type="scientific">Biostraticola tofi</name>
    <dbReference type="NCBI Taxonomy" id="466109"/>
    <lineage>
        <taxon>Bacteria</taxon>
        <taxon>Pseudomonadati</taxon>
        <taxon>Pseudomonadota</taxon>
        <taxon>Gammaproteobacteria</taxon>
        <taxon>Enterobacterales</taxon>
        <taxon>Bruguierivoracaceae</taxon>
        <taxon>Biostraticola</taxon>
    </lineage>
</organism>
<keyword evidence="3" id="KW-0804">Transcription</keyword>
<evidence type="ECO:0000259" key="4">
    <source>
        <dbReference type="PROSITE" id="PS01124"/>
    </source>
</evidence>
<dbReference type="InterPro" id="IPR020449">
    <property type="entry name" value="Tscrpt_reg_AraC-type_HTH"/>
</dbReference>
<dbReference type="InterPro" id="IPR009057">
    <property type="entry name" value="Homeodomain-like_sf"/>
</dbReference>
<evidence type="ECO:0000313" key="6">
    <source>
        <dbReference type="Proteomes" id="UP000295719"/>
    </source>
</evidence>
<dbReference type="Pfam" id="PF12833">
    <property type="entry name" value="HTH_18"/>
    <property type="match status" value="1"/>
</dbReference>
<name>A0A4R3YLZ4_9GAMM</name>
<dbReference type="InterPro" id="IPR032783">
    <property type="entry name" value="AraC_lig"/>
</dbReference>